<evidence type="ECO:0000256" key="1">
    <source>
        <dbReference type="SAM" id="MobiDB-lite"/>
    </source>
</evidence>
<evidence type="ECO:0000313" key="3">
    <source>
        <dbReference type="Proteomes" id="UP001157091"/>
    </source>
</evidence>
<feature type="compositionally biased region" description="Basic and acidic residues" evidence="1">
    <location>
        <begin position="23"/>
        <end position="39"/>
    </location>
</feature>
<proteinExistence type="predicted"/>
<dbReference type="Proteomes" id="UP001157091">
    <property type="component" value="Unassembled WGS sequence"/>
</dbReference>
<feature type="compositionally biased region" description="Polar residues" evidence="1">
    <location>
        <begin position="78"/>
        <end position="107"/>
    </location>
</feature>
<name>A0ABQ6I6W0_9MICO</name>
<gene>
    <name evidence="2" type="ORF">GCM10025864_37850</name>
</gene>
<feature type="region of interest" description="Disordered" evidence="1">
    <location>
        <begin position="1"/>
        <end position="113"/>
    </location>
</feature>
<comment type="caution">
    <text evidence="2">The sequence shown here is derived from an EMBL/GenBank/DDBJ whole genome shotgun (WGS) entry which is preliminary data.</text>
</comment>
<feature type="compositionally biased region" description="Basic and acidic residues" evidence="1">
    <location>
        <begin position="51"/>
        <end position="60"/>
    </location>
</feature>
<keyword evidence="3" id="KW-1185">Reference proteome</keyword>
<reference evidence="3" key="1">
    <citation type="journal article" date="2019" name="Int. J. Syst. Evol. Microbiol.">
        <title>The Global Catalogue of Microorganisms (GCM) 10K type strain sequencing project: providing services to taxonomists for standard genome sequencing and annotation.</title>
        <authorList>
            <consortium name="The Broad Institute Genomics Platform"/>
            <consortium name="The Broad Institute Genome Sequencing Center for Infectious Disease"/>
            <person name="Wu L."/>
            <person name="Ma J."/>
        </authorList>
    </citation>
    <scope>NUCLEOTIDE SEQUENCE [LARGE SCALE GENOMIC DNA]</scope>
    <source>
        <strain evidence="3">NBRC 106348</strain>
    </source>
</reference>
<evidence type="ECO:0000313" key="2">
    <source>
        <dbReference type="EMBL" id="GMA26026.1"/>
    </source>
</evidence>
<protein>
    <submittedName>
        <fullName evidence="2">Uncharacterized protein</fullName>
    </submittedName>
</protein>
<organism evidence="2 3">
    <name type="scientific">Luteimicrobium album</name>
    <dbReference type="NCBI Taxonomy" id="1054550"/>
    <lineage>
        <taxon>Bacteria</taxon>
        <taxon>Bacillati</taxon>
        <taxon>Actinomycetota</taxon>
        <taxon>Actinomycetes</taxon>
        <taxon>Micrococcales</taxon>
        <taxon>Luteimicrobium</taxon>
    </lineage>
</organism>
<dbReference type="EMBL" id="BSUK01000001">
    <property type="protein sequence ID" value="GMA26026.1"/>
    <property type="molecule type" value="Genomic_DNA"/>
</dbReference>
<sequence length="113" mass="12137">MRGSDLVGDPGVDRTGDAGVAEAPHDLGGDDRTERRDPWSRVPAPMTIKPVRTEVRRDHASAITEVGTSPRKHVASRTVPTTTSCAGVRCPTSTWNRSRSVDMSANSRLDEAA</sequence>
<accession>A0ABQ6I6W0</accession>